<feature type="compositionally biased region" description="Basic and acidic residues" evidence="1">
    <location>
        <begin position="219"/>
        <end position="228"/>
    </location>
</feature>
<dbReference type="SUPFAM" id="SSF63411">
    <property type="entry name" value="LuxS/MPP-like metallohydrolase"/>
    <property type="match status" value="2"/>
</dbReference>
<reference evidence="3" key="1">
    <citation type="submission" date="2022-06" db="EMBL/GenBank/DDBJ databases">
        <authorList>
            <person name="Ping M."/>
        </authorList>
    </citation>
    <scope>NUCLEOTIDE SEQUENCE</scope>
    <source>
        <strain evidence="3">JCM11759T</strain>
    </source>
</reference>
<keyword evidence="4" id="KW-1185">Reference proteome</keyword>
<protein>
    <submittedName>
        <fullName evidence="3">Insulinase family protein</fullName>
    </submittedName>
</protein>
<evidence type="ECO:0000256" key="1">
    <source>
        <dbReference type="SAM" id="MobiDB-lite"/>
    </source>
</evidence>
<feature type="domain" description="Peptidase M16 C-terminal" evidence="2">
    <location>
        <begin position="167"/>
        <end position="344"/>
    </location>
</feature>
<dbReference type="Proteomes" id="UP001055940">
    <property type="component" value="Chromosome"/>
</dbReference>
<evidence type="ECO:0000313" key="3">
    <source>
        <dbReference type="EMBL" id="USY19067.1"/>
    </source>
</evidence>
<accession>A0ABY5D3W5</accession>
<dbReference type="InterPro" id="IPR011249">
    <property type="entry name" value="Metalloenz_LuxS/M16"/>
</dbReference>
<feature type="region of interest" description="Disordered" evidence="1">
    <location>
        <begin position="219"/>
        <end position="243"/>
    </location>
</feature>
<organism evidence="3 4">
    <name type="scientific">Nocardiopsis exhalans</name>
    <dbReference type="NCBI Taxonomy" id="163604"/>
    <lineage>
        <taxon>Bacteria</taxon>
        <taxon>Bacillati</taxon>
        <taxon>Actinomycetota</taxon>
        <taxon>Actinomycetes</taxon>
        <taxon>Streptosporangiales</taxon>
        <taxon>Nocardiopsidaceae</taxon>
        <taxon>Nocardiopsis</taxon>
    </lineage>
</organism>
<proteinExistence type="predicted"/>
<gene>
    <name evidence="3" type="ORF">NE857_27960</name>
</gene>
<sequence length="427" mass="45324">MSSTAPASGDHRRVRSHRGLVCHDLILSNGLRLLVLPTCGVPTVEVRLNLPFARHRRSDAAAMELLSATVMAAGGHGVAERLADHGGECEVMVDPENLTFSAGALVTGLPDILDTLATALGSPDYTVDQLDRARGRLLRGRPAEATESPGARVWGPPAPAPAGELLDVTPDEVGGVHRKVLRPQGAVLCVAGDVDVDAVVTSVKATFGVWTGPSGEAPRLDLPPRRFPEPSVVERSGDRDNGTGLFLEAPSVPLRHPDHAALHLANLMVAGCFPGRLVQALRQREGLAYSVRSTMHKLRRSDWISISCSGPFTDPAELMETTRVTLTELADRGPRPGELDAVRRYAVGVNRTAARGTGSLAHAVTAYAAHGVSPLWMLAAGERYAGVTEDDVHRVLRSHFTPDRFGGVLTTGRPMSVKSGNTEGVNS</sequence>
<name>A0ABY5D3W5_9ACTN</name>
<dbReference type="EMBL" id="CP099837">
    <property type="protein sequence ID" value="USY19067.1"/>
    <property type="molecule type" value="Genomic_DNA"/>
</dbReference>
<evidence type="ECO:0000259" key="2">
    <source>
        <dbReference type="Pfam" id="PF05193"/>
    </source>
</evidence>
<dbReference type="Pfam" id="PF05193">
    <property type="entry name" value="Peptidase_M16_C"/>
    <property type="match status" value="1"/>
</dbReference>
<dbReference type="RefSeq" id="WP_254418349.1">
    <property type="nucleotide sequence ID" value="NZ_BAAAJB010000055.1"/>
</dbReference>
<dbReference type="InterPro" id="IPR007863">
    <property type="entry name" value="Peptidase_M16_C"/>
</dbReference>
<dbReference type="Gene3D" id="3.30.830.10">
    <property type="entry name" value="Metalloenzyme, LuxS/M16 peptidase-like"/>
    <property type="match status" value="2"/>
</dbReference>
<evidence type="ECO:0000313" key="4">
    <source>
        <dbReference type="Proteomes" id="UP001055940"/>
    </source>
</evidence>